<dbReference type="Pfam" id="PF00076">
    <property type="entry name" value="RRM_1"/>
    <property type="match status" value="2"/>
</dbReference>
<dbReference type="PROSITE" id="PS50102">
    <property type="entry name" value="RRM"/>
    <property type="match status" value="2"/>
</dbReference>
<dbReference type="GO" id="GO:0003729">
    <property type="term" value="F:mRNA binding"/>
    <property type="evidence" value="ECO:0007669"/>
    <property type="project" value="InterPro"/>
</dbReference>
<dbReference type="InterPro" id="IPR000504">
    <property type="entry name" value="RRM_dom"/>
</dbReference>
<sequence>MAKSEQCRKRAGCLLLETGDVTLAVWKRTAGGSSECIQIESRACVAFEHPILKRSLPIEETLPAQAQQVLLVGDTGYTTYVNQFAKKMITAATLPHSALTTSQQHASMLANAAAAASTPSTGTAPSSLCSTPLTMFNPSFQPLVQYVQQPSYQYAQPAISPVTPIVPPLTNLFEGVPIFLIPQNGVGPTTVPLAAIQKAAELKANWAMQNQMPKVDTSKHFHVFVGDLATEIDNNALKAAFAAYGEISEAKVIRDPQTMKSKGYGFVSFPSKESAEKAIAGMNGQLIGRRQIRTNWASRKPASAEEAHTKEQTFDEVFNATRADNTSVYVGNVHSSTTEEDLREAFASIGAISEVRIFKQQGYAFVRYATKEAATRAIMQMNGKEINGQNIKCSWGRTPNDNCLMTNQAALNGLSLVGANFLSMNPIANPLAWSQNQCLSQFYGQAAAIQPWQA</sequence>
<dbReference type="Proteomes" id="UP000036681">
    <property type="component" value="Unplaced"/>
</dbReference>
<dbReference type="InterPro" id="IPR003954">
    <property type="entry name" value="RRM_euk-type"/>
</dbReference>
<evidence type="ECO:0000256" key="2">
    <source>
        <dbReference type="PROSITE-ProRule" id="PRU00176"/>
    </source>
</evidence>
<feature type="domain" description="RRM" evidence="3">
    <location>
        <begin position="221"/>
        <end position="299"/>
    </location>
</feature>
<dbReference type="SMART" id="SM00361">
    <property type="entry name" value="RRM_1"/>
    <property type="match status" value="2"/>
</dbReference>
<reference evidence="5" key="1">
    <citation type="submission" date="2023-03" db="UniProtKB">
        <authorList>
            <consortium name="WormBaseParasite"/>
        </authorList>
    </citation>
    <scope>IDENTIFICATION</scope>
</reference>
<dbReference type="SMART" id="SM00360">
    <property type="entry name" value="RRM"/>
    <property type="match status" value="2"/>
</dbReference>
<evidence type="ECO:0000256" key="1">
    <source>
        <dbReference type="ARBA" id="ARBA00022884"/>
    </source>
</evidence>
<evidence type="ECO:0000313" key="4">
    <source>
        <dbReference type="Proteomes" id="UP000036681"/>
    </source>
</evidence>
<evidence type="ECO:0000313" key="5">
    <source>
        <dbReference type="WBParaSite" id="ALUE_0000730701-mRNA-1"/>
    </source>
</evidence>
<dbReference type="FunFam" id="3.30.70.330:FF:000317">
    <property type="entry name" value="Rox8, isoform B"/>
    <property type="match status" value="1"/>
</dbReference>
<accession>A0A9J2PBL9</accession>
<dbReference type="WBParaSite" id="ALUE_0000730701-mRNA-1">
    <property type="protein sequence ID" value="ALUE_0000730701-mRNA-1"/>
    <property type="gene ID" value="ALUE_0000730701"/>
</dbReference>
<organism evidence="4 5">
    <name type="scientific">Ascaris lumbricoides</name>
    <name type="common">Giant roundworm</name>
    <dbReference type="NCBI Taxonomy" id="6252"/>
    <lineage>
        <taxon>Eukaryota</taxon>
        <taxon>Metazoa</taxon>
        <taxon>Ecdysozoa</taxon>
        <taxon>Nematoda</taxon>
        <taxon>Chromadorea</taxon>
        <taxon>Rhabditida</taxon>
        <taxon>Spirurina</taxon>
        <taxon>Ascaridomorpha</taxon>
        <taxon>Ascaridoidea</taxon>
        <taxon>Ascarididae</taxon>
        <taxon>Ascaris</taxon>
    </lineage>
</organism>
<dbReference type="Gene3D" id="3.30.70.330">
    <property type="match status" value="2"/>
</dbReference>
<dbReference type="InterPro" id="IPR012677">
    <property type="entry name" value="Nucleotide-bd_a/b_plait_sf"/>
</dbReference>
<proteinExistence type="predicted"/>
<dbReference type="PANTHER" id="PTHR47640:SF5">
    <property type="entry name" value="RRM DOMAIN-CONTAINING PROTEIN"/>
    <property type="match status" value="1"/>
</dbReference>
<dbReference type="AlphaFoldDB" id="A0A9J2PBL9"/>
<feature type="domain" description="RRM" evidence="3">
    <location>
        <begin position="326"/>
        <end position="398"/>
    </location>
</feature>
<keyword evidence="4" id="KW-1185">Reference proteome</keyword>
<dbReference type="CDD" id="cd12353">
    <property type="entry name" value="RRM2_TIA1_like"/>
    <property type="match status" value="1"/>
</dbReference>
<dbReference type="PANTHER" id="PTHR47640">
    <property type="entry name" value="TRNA SELENOCYSTEINE 1-ASSOCIATED PROTEIN 1-RELATED-RELATED"/>
    <property type="match status" value="1"/>
</dbReference>
<dbReference type="SUPFAM" id="SSF54928">
    <property type="entry name" value="RNA-binding domain, RBD"/>
    <property type="match status" value="2"/>
</dbReference>
<dbReference type="CDD" id="cd12354">
    <property type="entry name" value="RRM3_TIA1_like"/>
    <property type="match status" value="1"/>
</dbReference>
<name>A0A9J2PBL9_ASCLU</name>
<protein>
    <submittedName>
        <fullName evidence="5">RRM domain-containing protein</fullName>
    </submittedName>
</protein>
<dbReference type="InterPro" id="IPR035979">
    <property type="entry name" value="RBD_domain_sf"/>
</dbReference>
<evidence type="ECO:0000259" key="3">
    <source>
        <dbReference type="PROSITE" id="PS50102"/>
    </source>
</evidence>
<dbReference type="InterPro" id="IPR050825">
    <property type="entry name" value="RBM42_RBP45_47-like"/>
</dbReference>
<keyword evidence="1 2" id="KW-0694">RNA-binding</keyword>